<dbReference type="NCBIfam" id="NF041120">
    <property type="entry name" value="RqcH_arch"/>
    <property type="match status" value="1"/>
</dbReference>
<reference evidence="2" key="1">
    <citation type="journal article" date="2014" name="Genome Biol. Evol.">
        <title>Pangenome evidence for extensive interdomain horizontal transfer affecting lineage core and shell genes in uncultured planktonic thaumarchaeota and euryarchaeota.</title>
        <authorList>
            <person name="Deschamps P."/>
            <person name="Zivanovic Y."/>
            <person name="Moreira D."/>
            <person name="Rodriguez-Valera F."/>
            <person name="Lopez-Garcia P."/>
        </authorList>
    </citation>
    <scope>NUCLEOTIDE SEQUENCE</scope>
</reference>
<dbReference type="GO" id="GO:0072344">
    <property type="term" value="P:rescue of stalled ribosome"/>
    <property type="evidence" value="ECO:0007669"/>
    <property type="project" value="TreeGrafter"/>
</dbReference>
<dbReference type="GO" id="GO:0000049">
    <property type="term" value="F:tRNA binding"/>
    <property type="evidence" value="ECO:0007669"/>
    <property type="project" value="TreeGrafter"/>
</dbReference>
<dbReference type="Gene3D" id="2.30.310.10">
    <property type="entry name" value="ibrinogen binding protein from staphylococcus aureus domain"/>
    <property type="match status" value="1"/>
</dbReference>
<protein>
    <submittedName>
        <fullName evidence="2">RNA-binding protein</fullName>
    </submittedName>
</protein>
<dbReference type="InterPro" id="IPR051608">
    <property type="entry name" value="RQC_Subunit_NEMF"/>
</dbReference>
<dbReference type="PANTHER" id="PTHR15239:SF6">
    <property type="entry name" value="RIBOSOME QUALITY CONTROL COMPLEX SUBUNIT NEMF"/>
    <property type="match status" value="1"/>
</dbReference>
<sequence>MKGQMSSFDVARIVSELRPYIGSRARKSYHPHWEQVVLRLNPKEEAQIDLVVVRGKRIYLSRRDRPMPPNPSSFSMLLRKHLMNGRFVDVRQHGFDRIITLDFETRDGLRSLVIEMFRDGNVLLLDSEGVIIQPLTNVKYAKRVLKRGEIYVFPPAQIDPRTLTAKELTPLLAESDADIVRTLASRANLAGAYAEAICEIAEISVDRMAVDIEDDEIADLINGLHSLTQKLDRGAGGLVILAPAAKAPLQESGNNPLALDAVFEEHAREALPFLLPANENDFTIEFPNLAAAVDAWKGGWDATAMARRQQEKVAEMIDERQHRDDGSSLERRLAQQERAIIGFEAKGESQQQLGISIQDNWGHIDTLLSQTLSAIEAEGWDNIRSKVKSIEWIESLDPAKRTMKAYLPDEDGEPAQRIELHLDDTVHQNAQRYFDAGRKQKDKTIGAKKAIEETRAKISSSEKKRAKADAAGKLQATKRSKQLWIERHRWAVVGEGHLILGGKDAKGNDAVVNKYLKREDLYFHADLHGAPSCALKLKEGLEEDPHPLPGLPDGVPALRLTQTFETEEFSEKCIKEAAELSVVWSRGWSSGGAAATAFWVEPPQVSKTAETGEALGRGAWIVRGKRNWLRDLTMEMTLGMAVVNGIPLPLVGAHDAVTKWCERWVRIGTGTIKKEAMANKISKATGLVQDDVLAALPPGNVQILNDHNLLKP</sequence>
<dbReference type="AlphaFoldDB" id="A0A075HKN9"/>
<dbReference type="GO" id="GO:0043023">
    <property type="term" value="F:ribosomal large subunit binding"/>
    <property type="evidence" value="ECO:0007669"/>
    <property type="project" value="TreeGrafter"/>
</dbReference>
<dbReference type="Pfam" id="PF05833">
    <property type="entry name" value="NFACT_N"/>
    <property type="match status" value="1"/>
</dbReference>
<organism evidence="2">
    <name type="scientific">uncultured marine group II/III euryarchaeote KM3_68_H12</name>
    <dbReference type="NCBI Taxonomy" id="1456487"/>
    <lineage>
        <taxon>Archaea</taxon>
        <taxon>Methanobacteriati</taxon>
        <taxon>Methanobacteriota</taxon>
        <taxon>environmental samples</taxon>
    </lineage>
</organism>
<accession>A0A075HKN9</accession>
<dbReference type="GO" id="GO:1990112">
    <property type="term" value="C:RQC complex"/>
    <property type="evidence" value="ECO:0007669"/>
    <property type="project" value="TreeGrafter"/>
</dbReference>
<evidence type="ECO:0000259" key="1">
    <source>
        <dbReference type="Pfam" id="PF05670"/>
    </source>
</evidence>
<dbReference type="PANTHER" id="PTHR15239">
    <property type="entry name" value="NUCLEAR EXPORT MEDIATOR FACTOR NEMF"/>
    <property type="match status" value="1"/>
</dbReference>
<proteinExistence type="predicted"/>
<dbReference type="Pfam" id="PF05670">
    <property type="entry name" value="NFACT-R_1"/>
    <property type="match status" value="1"/>
</dbReference>
<evidence type="ECO:0000313" key="2">
    <source>
        <dbReference type="EMBL" id="AIF14957.1"/>
    </source>
</evidence>
<feature type="domain" description="NFACT RNA-binding" evidence="1">
    <location>
        <begin position="490"/>
        <end position="623"/>
    </location>
</feature>
<name>A0A075HKN9_9EURY</name>
<dbReference type="EMBL" id="KF901015">
    <property type="protein sequence ID" value="AIF14957.1"/>
    <property type="molecule type" value="Genomic_DNA"/>
</dbReference>
<dbReference type="InterPro" id="IPR008532">
    <property type="entry name" value="NFACT_RNA-bd"/>
</dbReference>